<dbReference type="HOGENOM" id="CLU_1079116_0_0_1"/>
<name>A0A0D9WJG3_9ORYZ</name>
<dbReference type="Gramene" id="LPERR05G20800.1">
    <property type="protein sequence ID" value="LPERR05G20800.1"/>
    <property type="gene ID" value="LPERR05G20800"/>
</dbReference>
<keyword evidence="2" id="KW-1185">Reference proteome</keyword>
<evidence type="ECO:0000313" key="1">
    <source>
        <dbReference type="EnsemblPlants" id="LPERR05G20800.1"/>
    </source>
</evidence>
<organism evidence="1 2">
    <name type="scientific">Leersia perrieri</name>
    <dbReference type="NCBI Taxonomy" id="77586"/>
    <lineage>
        <taxon>Eukaryota</taxon>
        <taxon>Viridiplantae</taxon>
        <taxon>Streptophyta</taxon>
        <taxon>Embryophyta</taxon>
        <taxon>Tracheophyta</taxon>
        <taxon>Spermatophyta</taxon>
        <taxon>Magnoliopsida</taxon>
        <taxon>Liliopsida</taxon>
        <taxon>Poales</taxon>
        <taxon>Poaceae</taxon>
        <taxon>BOP clade</taxon>
        <taxon>Oryzoideae</taxon>
        <taxon>Oryzeae</taxon>
        <taxon>Oryzinae</taxon>
        <taxon>Leersia</taxon>
    </lineage>
</organism>
<reference evidence="1" key="3">
    <citation type="submission" date="2015-04" db="UniProtKB">
        <authorList>
            <consortium name="EnsemblPlants"/>
        </authorList>
    </citation>
    <scope>IDENTIFICATION</scope>
</reference>
<evidence type="ECO:0000313" key="2">
    <source>
        <dbReference type="Proteomes" id="UP000032180"/>
    </source>
</evidence>
<dbReference type="Proteomes" id="UP000032180">
    <property type="component" value="Chromosome 5"/>
</dbReference>
<reference evidence="2" key="2">
    <citation type="submission" date="2013-12" db="EMBL/GenBank/DDBJ databases">
        <authorList>
            <person name="Yu Y."/>
            <person name="Lee S."/>
            <person name="de Baynast K."/>
            <person name="Wissotski M."/>
            <person name="Liu L."/>
            <person name="Talag J."/>
            <person name="Goicoechea J."/>
            <person name="Angelova A."/>
            <person name="Jetty R."/>
            <person name="Kudrna D."/>
            <person name="Golser W."/>
            <person name="Rivera L."/>
            <person name="Zhang J."/>
            <person name="Wing R."/>
        </authorList>
    </citation>
    <scope>NUCLEOTIDE SEQUENCE</scope>
</reference>
<protein>
    <submittedName>
        <fullName evidence="1">Uncharacterized protein</fullName>
    </submittedName>
</protein>
<accession>A0A0D9WJG3</accession>
<dbReference type="AlphaFoldDB" id="A0A0D9WJG3"/>
<sequence>MGTTLAVILNTPSSSTSTPLTALVRVTDRARDVVADEMRVDVEVGVGEQAEIAVPAAVEVERVSVPADEPRVLAHSARQVAVCKDTCTQSLSTRTWRSPCGRSEGNFWGSMPAWCRWDISLCSCRRPRRWTAEETMAPRVEEVMVLLVVAAMAPPVEEAMAPRVEEAMERQVEEAMEPRVVAAMAPQVEEAMAQQAVAVAVASKLVAAAMIAVVAAASKPVVAAMNVVVAAASRQKECDPVQQHVPVAGRNGKTPLLG</sequence>
<proteinExistence type="predicted"/>
<dbReference type="EnsemblPlants" id="LPERR05G20800.1">
    <property type="protein sequence ID" value="LPERR05G20800.1"/>
    <property type="gene ID" value="LPERR05G20800"/>
</dbReference>
<reference evidence="1 2" key="1">
    <citation type="submission" date="2012-08" db="EMBL/GenBank/DDBJ databases">
        <title>Oryza genome evolution.</title>
        <authorList>
            <person name="Wing R.A."/>
        </authorList>
    </citation>
    <scope>NUCLEOTIDE SEQUENCE</scope>
</reference>